<evidence type="ECO:0000313" key="2">
    <source>
        <dbReference type="EMBL" id="KAJ8427015.1"/>
    </source>
</evidence>
<evidence type="ECO:0000313" key="3">
    <source>
        <dbReference type="Proteomes" id="UP001153076"/>
    </source>
</evidence>
<protein>
    <recommendedName>
        <fullName evidence="1">Aminotransferase-like plant mobile domain-containing protein</fullName>
    </recommendedName>
</protein>
<sequence length="440" mass="50581">MEWVVYILTEFKGKLKQPGIFGAVGVSQFPYHFNCDVWRAFCELWGPLTITLHHGVGEIGICLYDIERISGLSVISDVYEEFLPCNDLLCDPTKYPPTVAELLRIHAELCQFYKCDYVFCNKRELALVTREYEGEWPKSKKNSPPQVSLTPCIVTLNVTREGELAAFIAFWLSHFVLPHGRDVIRLKTFMMAALLVEGQRFSLAPMVLGYIYHGLGQPTSHPAHPGEAGATLPIHYVAELFPHWYSRHPDCKCPKEYPVLIHYAGYTHANFSLSQARHIFRDEQFAYLWASTFPEDSQNSRDRIDMGLSDDDFRYLLFIRSSVFPSLIDIYKLSTIEIYWLSSKIEEIFEIVESVVQIEGSADIDRVNTLSDRDLTCSSEMILKEEERIQKILIEAERKLKSTLDLKKKEAKYVKADLDLEKEKDHLHNLIGPVISFNNV</sequence>
<accession>A0A9Q1GUS9</accession>
<comment type="caution">
    <text evidence="2">The sequence shown here is derived from an EMBL/GenBank/DDBJ whole genome shotgun (WGS) entry which is preliminary data.</text>
</comment>
<reference evidence="2" key="1">
    <citation type="submission" date="2022-04" db="EMBL/GenBank/DDBJ databases">
        <title>Carnegiea gigantea Genome sequencing and assembly v2.</title>
        <authorList>
            <person name="Copetti D."/>
            <person name="Sanderson M.J."/>
            <person name="Burquez A."/>
            <person name="Wojciechowski M.F."/>
        </authorList>
    </citation>
    <scope>NUCLEOTIDE SEQUENCE</scope>
    <source>
        <strain evidence="2">SGP5-SGP5p</strain>
        <tissue evidence="2">Aerial part</tissue>
    </source>
</reference>
<dbReference type="PANTHER" id="PTHR36607">
    <property type="entry name" value="1,2-DIHYDROXY-3-KETO-5-METHYLTHIOPENTENE DIOXYGENASE 4"/>
    <property type="match status" value="1"/>
</dbReference>
<dbReference type="EMBL" id="JAKOGI010001200">
    <property type="protein sequence ID" value="KAJ8427015.1"/>
    <property type="molecule type" value="Genomic_DNA"/>
</dbReference>
<gene>
    <name evidence="2" type="ORF">Cgig2_013333</name>
</gene>
<dbReference type="Proteomes" id="UP001153076">
    <property type="component" value="Unassembled WGS sequence"/>
</dbReference>
<dbReference type="PANTHER" id="PTHR36607:SF20">
    <property type="entry name" value="AMINOTRANSFERASE-LIKE PLANT MOBILE DOMAIN-CONTAINING PROTEIN"/>
    <property type="match status" value="1"/>
</dbReference>
<name>A0A9Q1GUS9_9CARY</name>
<dbReference type="OrthoDB" id="694455at2759"/>
<dbReference type="Pfam" id="PF10536">
    <property type="entry name" value="PMD"/>
    <property type="match status" value="1"/>
</dbReference>
<dbReference type="InterPro" id="IPR019557">
    <property type="entry name" value="AminoTfrase-like_pln_mobile"/>
</dbReference>
<organism evidence="2 3">
    <name type="scientific">Carnegiea gigantea</name>
    <dbReference type="NCBI Taxonomy" id="171969"/>
    <lineage>
        <taxon>Eukaryota</taxon>
        <taxon>Viridiplantae</taxon>
        <taxon>Streptophyta</taxon>
        <taxon>Embryophyta</taxon>
        <taxon>Tracheophyta</taxon>
        <taxon>Spermatophyta</taxon>
        <taxon>Magnoliopsida</taxon>
        <taxon>eudicotyledons</taxon>
        <taxon>Gunneridae</taxon>
        <taxon>Pentapetalae</taxon>
        <taxon>Caryophyllales</taxon>
        <taxon>Cactineae</taxon>
        <taxon>Cactaceae</taxon>
        <taxon>Cactoideae</taxon>
        <taxon>Echinocereeae</taxon>
        <taxon>Carnegiea</taxon>
    </lineage>
</organism>
<dbReference type="AlphaFoldDB" id="A0A9Q1GUS9"/>
<feature type="domain" description="Aminotransferase-like plant mobile" evidence="1">
    <location>
        <begin position="125"/>
        <end position="289"/>
    </location>
</feature>
<evidence type="ECO:0000259" key="1">
    <source>
        <dbReference type="Pfam" id="PF10536"/>
    </source>
</evidence>
<proteinExistence type="predicted"/>
<keyword evidence="3" id="KW-1185">Reference proteome</keyword>